<dbReference type="EMBL" id="JANPWB010000005">
    <property type="protein sequence ID" value="KAJ1189447.1"/>
    <property type="molecule type" value="Genomic_DNA"/>
</dbReference>
<evidence type="ECO:0000313" key="1">
    <source>
        <dbReference type="EMBL" id="KAJ1189447.1"/>
    </source>
</evidence>
<organism evidence="1 2">
    <name type="scientific">Pleurodeles waltl</name>
    <name type="common">Iberian ribbed newt</name>
    <dbReference type="NCBI Taxonomy" id="8319"/>
    <lineage>
        <taxon>Eukaryota</taxon>
        <taxon>Metazoa</taxon>
        <taxon>Chordata</taxon>
        <taxon>Craniata</taxon>
        <taxon>Vertebrata</taxon>
        <taxon>Euteleostomi</taxon>
        <taxon>Amphibia</taxon>
        <taxon>Batrachia</taxon>
        <taxon>Caudata</taxon>
        <taxon>Salamandroidea</taxon>
        <taxon>Salamandridae</taxon>
        <taxon>Pleurodelinae</taxon>
        <taxon>Pleurodeles</taxon>
    </lineage>
</organism>
<dbReference type="AlphaFoldDB" id="A0AAV7UKW5"/>
<proteinExistence type="predicted"/>
<keyword evidence="2" id="KW-1185">Reference proteome</keyword>
<comment type="caution">
    <text evidence="1">The sequence shown here is derived from an EMBL/GenBank/DDBJ whole genome shotgun (WGS) entry which is preliminary data.</text>
</comment>
<accession>A0AAV7UKW5</accession>
<gene>
    <name evidence="1" type="ORF">NDU88_006192</name>
</gene>
<evidence type="ECO:0000313" key="2">
    <source>
        <dbReference type="Proteomes" id="UP001066276"/>
    </source>
</evidence>
<protein>
    <submittedName>
        <fullName evidence="1">Uncharacterized protein</fullName>
    </submittedName>
</protein>
<name>A0AAV7UKW5_PLEWA</name>
<sequence length="70" mass="7728">MPLSRTSKPWARPLKINPAPLYLIRRHCLASSVVSVSLKLESDIVNSTLQPSHTLRGRSSVSCSRSKSLL</sequence>
<dbReference type="Proteomes" id="UP001066276">
    <property type="component" value="Chromosome 3_1"/>
</dbReference>
<reference evidence="1" key="1">
    <citation type="journal article" date="2022" name="bioRxiv">
        <title>Sequencing and chromosome-scale assembly of the giantPleurodeles waltlgenome.</title>
        <authorList>
            <person name="Brown T."/>
            <person name="Elewa A."/>
            <person name="Iarovenko S."/>
            <person name="Subramanian E."/>
            <person name="Araus A.J."/>
            <person name="Petzold A."/>
            <person name="Susuki M."/>
            <person name="Suzuki K.-i.T."/>
            <person name="Hayashi T."/>
            <person name="Toyoda A."/>
            <person name="Oliveira C."/>
            <person name="Osipova E."/>
            <person name="Leigh N.D."/>
            <person name="Simon A."/>
            <person name="Yun M.H."/>
        </authorList>
    </citation>
    <scope>NUCLEOTIDE SEQUENCE</scope>
    <source>
        <strain evidence="1">20211129_DDA</strain>
        <tissue evidence="1">Liver</tissue>
    </source>
</reference>